<feature type="domain" description="DUF4140" evidence="3">
    <location>
        <begin position="32"/>
        <end position="130"/>
    </location>
</feature>
<dbReference type="KEGG" id="daf:Desaf_2780"/>
<dbReference type="InterPro" id="IPR011935">
    <property type="entry name" value="CHP02231"/>
</dbReference>
<dbReference type="Proteomes" id="UP000007844">
    <property type="component" value="Chromosome"/>
</dbReference>
<name>F3Z191_DESAF</name>
<evidence type="ECO:0000259" key="3">
    <source>
        <dbReference type="Pfam" id="PF13600"/>
    </source>
</evidence>
<evidence type="ECO:0008006" key="6">
    <source>
        <dbReference type="Google" id="ProtNLM"/>
    </source>
</evidence>
<dbReference type="EMBL" id="CP003221">
    <property type="protein sequence ID" value="EGJ51094.1"/>
    <property type="molecule type" value="Genomic_DNA"/>
</dbReference>
<dbReference type="eggNOG" id="COG1196">
    <property type="taxonomic scope" value="Bacteria"/>
</dbReference>
<protein>
    <recommendedName>
        <fullName evidence="6">DUF4139 domain-containing protein</fullName>
    </recommendedName>
</protein>
<sequence length="517" mass="57518" precursor="true">MNRLSRAVVLAAVLATLCLAWIPIALAEVVSVTFYPDAAQVVERASPSLSGEAGNQSRITIVLPPQADPQTVSVQVLQGKGQIRDMNWRRVLREDKERVKALQDRIESATAQRNGVESRRLSLDAAVGFWRGLSMDESPTPKAATDMASSVAANSERLYKDIFSLARQIEELDRQLAQLKTQLEQARGGSREVWEISLLIAGAVGPNLPIEYAYTLAGSGWSPVYRVNALPDSKRVEVAMDARIWQRSGQDWRNVQVQLATTRPQGPIAPPDLPPWVIQPMPPARPMPAPLMGKAMTREMQTADMAEFAPVMTERATYRVWDMGKLSLQTGPEQRLRIRDYALQAAFTYLVRPSQGENAYLRAQAQSKEALDLPPGEAMLMVDGGILAKTGFSYAGTEQTIFFGGDPLVTAEVRLLERQGGEKGFIGKSRTYVWRWQVVVKNAKSYAVDVRMEEPKPQPRDERIKLNLQFEPKPEADPDEPWLLVWPLAVPAKSEKSVTWGVRLEAPADLELDVGWR</sequence>
<evidence type="ECO:0000256" key="1">
    <source>
        <dbReference type="SAM" id="Coils"/>
    </source>
</evidence>
<evidence type="ECO:0000313" key="5">
    <source>
        <dbReference type="Proteomes" id="UP000007844"/>
    </source>
</evidence>
<reference evidence="4 5" key="1">
    <citation type="journal article" date="2011" name="J. Bacteriol.">
        <title>Genome sequence of the mercury-methylating and pleomorphic Desulfovibrio africanus Strain Walvis Bay.</title>
        <authorList>
            <person name="Brown S.D."/>
            <person name="Wall J.D."/>
            <person name="Kucken A.M."/>
            <person name="Gilmour C.C."/>
            <person name="Podar M."/>
            <person name="Brandt C.C."/>
            <person name="Teshima H."/>
            <person name="Detter J.C."/>
            <person name="Han C.S."/>
            <person name="Land M.L."/>
            <person name="Lucas S."/>
            <person name="Han J."/>
            <person name="Pennacchio L."/>
            <person name="Nolan M."/>
            <person name="Pitluck S."/>
            <person name="Woyke T."/>
            <person name="Goodwin L."/>
            <person name="Palumbo A.V."/>
            <person name="Elias D.A."/>
        </authorList>
    </citation>
    <scope>NUCLEOTIDE SEQUENCE [LARGE SCALE GENOMIC DNA]</scope>
    <source>
        <strain evidence="4 5">Walvis Bay</strain>
    </source>
</reference>
<dbReference type="RefSeq" id="WP_014260772.1">
    <property type="nucleotide sequence ID" value="NC_016629.1"/>
</dbReference>
<dbReference type="PANTHER" id="PTHR31005:SF8">
    <property type="entry name" value="DUF4139 DOMAIN-CONTAINING PROTEIN"/>
    <property type="match status" value="1"/>
</dbReference>
<dbReference type="PANTHER" id="PTHR31005">
    <property type="entry name" value="DUF4139 DOMAIN-CONTAINING PROTEIN"/>
    <property type="match status" value="1"/>
</dbReference>
<dbReference type="NCBIfam" id="TIGR02231">
    <property type="entry name" value="mucoidy inhibitor MuiA family protein"/>
    <property type="match status" value="1"/>
</dbReference>
<evidence type="ECO:0000259" key="2">
    <source>
        <dbReference type="Pfam" id="PF13598"/>
    </source>
</evidence>
<dbReference type="Pfam" id="PF13598">
    <property type="entry name" value="DUF4139"/>
    <property type="match status" value="1"/>
</dbReference>
<dbReference type="STRING" id="690850.Desaf_2780"/>
<dbReference type="InterPro" id="IPR025554">
    <property type="entry name" value="DUF4140"/>
</dbReference>
<dbReference type="HOGENOM" id="CLU_010457_3_1_7"/>
<feature type="coiled-coil region" evidence="1">
    <location>
        <begin position="92"/>
        <end position="119"/>
    </location>
</feature>
<dbReference type="Pfam" id="PF13600">
    <property type="entry name" value="DUF4140"/>
    <property type="match status" value="1"/>
</dbReference>
<organism evidence="4 5">
    <name type="scientific">Desulfocurvibacter africanus subsp. africanus str. Walvis Bay</name>
    <dbReference type="NCBI Taxonomy" id="690850"/>
    <lineage>
        <taxon>Bacteria</taxon>
        <taxon>Pseudomonadati</taxon>
        <taxon>Thermodesulfobacteriota</taxon>
        <taxon>Desulfovibrionia</taxon>
        <taxon>Desulfovibrionales</taxon>
        <taxon>Desulfovibrionaceae</taxon>
        <taxon>Desulfocurvibacter</taxon>
    </lineage>
</organism>
<accession>F3Z191</accession>
<evidence type="ECO:0000313" key="4">
    <source>
        <dbReference type="EMBL" id="EGJ51094.1"/>
    </source>
</evidence>
<gene>
    <name evidence="4" type="ORF">Desaf_2780</name>
</gene>
<feature type="domain" description="DUF4139" evidence="2">
    <location>
        <begin position="210"/>
        <end position="507"/>
    </location>
</feature>
<keyword evidence="1" id="KW-0175">Coiled coil</keyword>
<proteinExistence type="predicted"/>
<feature type="coiled-coil region" evidence="1">
    <location>
        <begin position="162"/>
        <end position="189"/>
    </location>
</feature>
<dbReference type="InterPro" id="IPR037291">
    <property type="entry name" value="DUF4139"/>
</dbReference>
<dbReference type="AlphaFoldDB" id="F3Z191"/>
<keyword evidence="5" id="KW-1185">Reference proteome</keyword>